<feature type="domain" description="Transposase IS4-like" evidence="2">
    <location>
        <begin position="226"/>
        <end position="319"/>
    </location>
</feature>
<evidence type="ECO:0000313" key="5">
    <source>
        <dbReference type="Proteomes" id="UP001595579"/>
    </source>
</evidence>
<comment type="caution">
    <text evidence="4">The sequence shown here is derived from an EMBL/GenBank/DDBJ whole genome shotgun (WGS) entry which is preliminary data.</text>
</comment>
<dbReference type="Pfam" id="PF05598">
    <property type="entry name" value="DUF772"/>
    <property type="match status" value="1"/>
</dbReference>
<dbReference type="Proteomes" id="UP001595579">
    <property type="component" value="Unassembled WGS sequence"/>
</dbReference>
<dbReference type="InterPro" id="IPR008490">
    <property type="entry name" value="Transposase_InsH_N"/>
</dbReference>
<accession>A0ABV7LRM4</accession>
<dbReference type="RefSeq" id="WP_386775149.1">
    <property type="nucleotide sequence ID" value="NZ_JBHRUG010000028.1"/>
</dbReference>
<gene>
    <name evidence="4" type="ORF">ACFOEV_14500</name>
</gene>
<dbReference type="Pfam" id="PF01609">
    <property type="entry name" value="DDE_Tnp_1"/>
    <property type="match status" value="1"/>
</dbReference>
<name>A0ABV7LRM4_9GAMM</name>
<feature type="domain" description="Transposase InsH N-terminal" evidence="3">
    <location>
        <begin position="20"/>
        <end position="112"/>
    </location>
</feature>
<dbReference type="EMBL" id="JBHRUG010000028">
    <property type="protein sequence ID" value="MFC3284806.1"/>
    <property type="molecule type" value="Genomic_DNA"/>
</dbReference>
<dbReference type="InterPro" id="IPR047629">
    <property type="entry name" value="IS1182_transpos"/>
</dbReference>
<dbReference type="PANTHER" id="PTHR33408:SF2">
    <property type="entry name" value="TRANSPOSASE DDE DOMAIN-CONTAINING PROTEIN"/>
    <property type="match status" value="1"/>
</dbReference>
<organism evidence="4 5">
    <name type="scientific">Litchfieldella rifensis</name>
    <dbReference type="NCBI Taxonomy" id="762643"/>
    <lineage>
        <taxon>Bacteria</taxon>
        <taxon>Pseudomonadati</taxon>
        <taxon>Pseudomonadota</taxon>
        <taxon>Gammaproteobacteria</taxon>
        <taxon>Oceanospirillales</taxon>
        <taxon>Halomonadaceae</taxon>
        <taxon>Litchfieldella</taxon>
    </lineage>
</organism>
<feature type="non-terminal residue" evidence="4">
    <location>
        <position position="403"/>
    </location>
</feature>
<sequence>MKRFVSGESRSQATLFPEFLDDFVTDDNPVRAIEAFVESLDLRQLGFQGVDPHATGRPAYHPAVLLKIYLYGYLNRVQSSRRLERETQRNVELMWLTERLTPDFKTIADFRKHNGKAIRDTCRDFVVLCRRQGLFSHAIVAIDGSKFKAVNNRDRNFTFAKMKRRAEEIERSIEHYLRQLDSADQGVPAVTEAQTVHLKEKIEALTEEVQQLQTIEIQRTQAPDQQVSLTDPDARSMTTRGTGVVGYNVQTAVDSRHHLIIAHEVTNVGSDRGQLSRMAKLARDASGVSDLNVVADRGYFKGDEILACHEAGITPYLPKPKTSPSQARGLYPREAFRYVPERNAYRCPAGERLIWRFKTVEKGQVLHCYWSSACPSCSRKPQCTTGIYRRIKRWEHEDVLESA</sequence>
<reference evidence="5" key="1">
    <citation type="journal article" date="2019" name="Int. J. Syst. Evol. Microbiol.">
        <title>The Global Catalogue of Microorganisms (GCM) 10K type strain sequencing project: providing services to taxonomists for standard genome sequencing and annotation.</title>
        <authorList>
            <consortium name="The Broad Institute Genomics Platform"/>
            <consortium name="The Broad Institute Genome Sequencing Center for Infectious Disease"/>
            <person name="Wu L."/>
            <person name="Ma J."/>
        </authorList>
    </citation>
    <scope>NUCLEOTIDE SEQUENCE [LARGE SCALE GENOMIC DNA]</scope>
    <source>
        <strain evidence="5">CECT 7698</strain>
    </source>
</reference>
<dbReference type="NCBIfam" id="NF033551">
    <property type="entry name" value="transpos_IS1182"/>
    <property type="match status" value="1"/>
</dbReference>
<feature type="coiled-coil region" evidence="1">
    <location>
        <begin position="159"/>
        <end position="215"/>
    </location>
</feature>
<evidence type="ECO:0000313" key="4">
    <source>
        <dbReference type="EMBL" id="MFC3284806.1"/>
    </source>
</evidence>
<protein>
    <submittedName>
        <fullName evidence="4">IS1182 family transposase</fullName>
    </submittedName>
</protein>
<evidence type="ECO:0000259" key="3">
    <source>
        <dbReference type="Pfam" id="PF05598"/>
    </source>
</evidence>
<proteinExistence type="predicted"/>
<evidence type="ECO:0000256" key="1">
    <source>
        <dbReference type="SAM" id="Coils"/>
    </source>
</evidence>
<keyword evidence="1" id="KW-0175">Coiled coil</keyword>
<dbReference type="InterPro" id="IPR002559">
    <property type="entry name" value="Transposase_11"/>
</dbReference>
<dbReference type="PANTHER" id="PTHR33408">
    <property type="entry name" value="TRANSPOSASE"/>
    <property type="match status" value="1"/>
</dbReference>
<keyword evidence="5" id="KW-1185">Reference proteome</keyword>
<evidence type="ECO:0000259" key="2">
    <source>
        <dbReference type="Pfam" id="PF01609"/>
    </source>
</evidence>